<feature type="non-terminal residue" evidence="9">
    <location>
        <position position="1"/>
    </location>
</feature>
<feature type="active site" description="Proton donor/acceptor" evidence="5">
    <location>
        <position position="102"/>
    </location>
</feature>
<evidence type="ECO:0000256" key="4">
    <source>
        <dbReference type="ARBA" id="ARBA00022842"/>
    </source>
</evidence>
<feature type="binding site" evidence="6">
    <location>
        <position position="102"/>
    </location>
    <ligand>
        <name>Mg(2+)</name>
        <dbReference type="ChEBI" id="CHEBI:18420"/>
        <label>1</label>
    </ligand>
</feature>
<dbReference type="SUPFAM" id="SSF56219">
    <property type="entry name" value="DNase I-like"/>
    <property type="match status" value="1"/>
</dbReference>
<sequence>GKVYGVCSIIREDLVQNLNAQVRTVDWDKEGRVSVVELKTASTKFALFNIYAVNGTDNPYRDPATGAVRGTRHDRKLAFHRLLMEECLSLENNGWKVLLAGDMNVAPARIDGHPRLRTSPQQHVVNRADFDTKFLREKNQAEVNVFNGVDVWRKSHKEEARYTYFPGSRGLGSSCDRVDYAIAGRSMRDRGMVTGSGILDSEAERGPSDHVPIWIEISMDTSNEKKKNSIDGQEPERAPIGYATAIVKGYTGHIKL</sequence>
<feature type="site" description="Transition state stabilizer" evidence="7">
    <location>
        <position position="104"/>
    </location>
</feature>
<dbReference type="GO" id="GO:0003906">
    <property type="term" value="F:DNA-(apurinic or apyrimidinic site) endonuclease activity"/>
    <property type="evidence" value="ECO:0007669"/>
    <property type="project" value="TreeGrafter"/>
</dbReference>
<organism evidence="9 10">
    <name type="scientific">Bimuria novae-zelandiae CBS 107.79</name>
    <dbReference type="NCBI Taxonomy" id="1447943"/>
    <lineage>
        <taxon>Eukaryota</taxon>
        <taxon>Fungi</taxon>
        <taxon>Dikarya</taxon>
        <taxon>Ascomycota</taxon>
        <taxon>Pezizomycotina</taxon>
        <taxon>Dothideomycetes</taxon>
        <taxon>Pleosporomycetidae</taxon>
        <taxon>Pleosporales</taxon>
        <taxon>Massarineae</taxon>
        <taxon>Didymosphaeriaceae</taxon>
        <taxon>Bimuria</taxon>
    </lineage>
</organism>
<comment type="cofactor">
    <cofactor evidence="6">
        <name>Mg(2+)</name>
        <dbReference type="ChEBI" id="CHEBI:18420"/>
    </cofactor>
    <cofactor evidence="6">
        <name>Mn(2+)</name>
        <dbReference type="ChEBI" id="CHEBI:29035"/>
    </cofactor>
    <text evidence="6">Probably binds two magnesium or manganese ions per subunit.</text>
</comment>
<dbReference type="GO" id="GO:0006284">
    <property type="term" value="P:base-excision repair"/>
    <property type="evidence" value="ECO:0007669"/>
    <property type="project" value="TreeGrafter"/>
</dbReference>
<dbReference type="PANTHER" id="PTHR22748:SF14">
    <property type="entry name" value="ENDONUCLEASE_EXONUCLEASE_PHOSPHATASE DOMAIN-CONTAINING PROTEIN"/>
    <property type="match status" value="1"/>
</dbReference>
<gene>
    <name evidence="9" type="ORF">BU23DRAFT_448496</name>
</gene>
<evidence type="ECO:0000256" key="6">
    <source>
        <dbReference type="PIRSR" id="PIRSR604808-2"/>
    </source>
</evidence>
<dbReference type="Pfam" id="PF03372">
    <property type="entry name" value="Exo_endo_phos"/>
    <property type="match status" value="1"/>
</dbReference>
<feature type="binding site" evidence="6">
    <location>
        <position position="210"/>
    </location>
    <ligand>
        <name>Mg(2+)</name>
        <dbReference type="ChEBI" id="CHEBI:18420"/>
        <label>2</label>
    </ligand>
</feature>
<name>A0A6A5VQ42_9PLEO</name>
<dbReference type="PROSITE" id="PS51435">
    <property type="entry name" value="AP_NUCLEASE_F1_4"/>
    <property type="match status" value="1"/>
</dbReference>
<dbReference type="GO" id="GO:0005634">
    <property type="term" value="C:nucleus"/>
    <property type="evidence" value="ECO:0007669"/>
    <property type="project" value="TreeGrafter"/>
</dbReference>
<evidence type="ECO:0000313" key="9">
    <source>
        <dbReference type="EMBL" id="KAF1978888.1"/>
    </source>
</evidence>
<dbReference type="Gene3D" id="3.60.10.10">
    <property type="entry name" value="Endonuclease/exonuclease/phosphatase"/>
    <property type="match status" value="1"/>
</dbReference>
<evidence type="ECO:0000256" key="5">
    <source>
        <dbReference type="PIRSR" id="PIRSR604808-1"/>
    </source>
</evidence>
<feature type="active site" description="Proton donor/acceptor" evidence="5">
    <location>
        <position position="210"/>
    </location>
</feature>
<keyword evidence="3" id="KW-0378">Hydrolase</keyword>
<keyword evidence="10" id="KW-1185">Reference proteome</keyword>
<keyword evidence="6" id="KW-0464">Manganese</keyword>
<dbReference type="PANTHER" id="PTHR22748">
    <property type="entry name" value="AP ENDONUCLEASE"/>
    <property type="match status" value="1"/>
</dbReference>
<dbReference type="GO" id="GO:0046872">
    <property type="term" value="F:metal ion binding"/>
    <property type="evidence" value="ECO:0007669"/>
    <property type="project" value="UniProtKB-KW"/>
</dbReference>
<dbReference type="InterPro" id="IPR005135">
    <property type="entry name" value="Endo/exonuclease/phosphatase"/>
</dbReference>
<dbReference type="EMBL" id="ML976659">
    <property type="protein sequence ID" value="KAF1978888.1"/>
    <property type="molecule type" value="Genomic_DNA"/>
</dbReference>
<reference evidence="9" key="1">
    <citation type="journal article" date="2020" name="Stud. Mycol.">
        <title>101 Dothideomycetes genomes: a test case for predicting lifestyles and emergence of pathogens.</title>
        <authorList>
            <person name="Haridas S."/>
            <person name="Albert R."/>
            <person name="Binder M."/>
            <person name="Bloem J."/>
            <person name="Labutti K."/>
            <person name="Salamov A."/>
            <person name="Andreopoulos B."/>
            <person name="Baker S."/>
            <person name="Barry K."/>
            <person name="Bills G."/>
            <person name="Bluhm B."/>
            <person name="Cannon C."/>
            <person name="Castanera R."/>
            <person name="Culley D."/>
            <person name="Daum C."/>
            <person name="Ezra D."/>
            <person name="Gonzalez J."/>
            <person name="Henrissat B."/>
            <person name="Kuo A."/>
            <person name="Liang C."/>
            <person name="Lipzen A."/>
            <person name="Lutzoni F."/>
            <person name="Magnuson J."/>
            <person name="Mondo S."/>
            <person name="Nolan M."/>
            <person name="Ohm R."/>
            <person name="Pangilinan J."/>
            <person name="Park H.-J."/>
            <person name="Ramirez L."/>
            <person name="Alfaro M."/>
            <person name="Sun H."/>
            <person name="Tritt A."/>
            <person name="Yoshinaga Y."/>
            <person name="Zwiers L.-H."/>
            <person name="Turgeon B."/>
            <person name="Goodwin S."/>
            <person name="Spatafora J."/>
            <person name="Crous P."/>
            <person name="Grigoriev I."/>
        </authorList>
    </citation>
    <scope>NUCLEOTIDE SEQUENCE</scope>
    <source>
        <strain evidence="9">CBS 107.79</strain>
    </source>
</reference>
<dbReference type="InterPro" id="IPR004808">
    <property type="entry name" value="AP_endonuc_1"/>
</dbReference>
<accession>A0A6A5VQ42</accession>
<feature type="active site" evidence="5">
    <location>
        <position position="51"/>
    </location>
</feature>
<dbReference type="GO" id="GO:0008311">
    <property type="term" value="F:double-stranded DNA 3'-5' DNA exonuclease activity"/>
    <property type="evidence" value="ECO:0007669"/>
    <property type="project" value="TreeGrafter"/>
</dbReference>
<evidence type="ECO:0000256" key="3">
    <source>
        <dbReference type="ARBA" id="ARBA00022801"/>
    </source>
</evidence>
<evidence type="ECO:0000256" key="7">
    <source>
        <dbReference type="PIRSR" id="PIRSR604808-3"/>
    </source>
</evidence>
<dbReference type="Proteomes" id="UP000800036">
    <property type="component" value="Unassembled WGS sequence"/>
</dbReference>
<feature type="binding site" evidence="6">
    <location>
        <position position="209"/>
    </location>
    <ligand>
        <name>Mg(2+)</name>
        <dbReference type="ChEBI" id="CHEBI:18420"/>
        <label>1</label>
    </ligand>
</feature>
<feature type="domain" description="Endonuclease/exonuclease/phosphatase" evidence="8">
    <location>
        <begin position="52"/>
        <end position="210"/>
    </location>
</feature>
<evidence type="ECO:0000256" key="1">
    <source>
        <dbReference type="ARBA" id="ARBA00007092"/>
    </source>
</evidence>
<dbReference type="OrthoDB" id="498125at2759"/>
<keyword evidence="4 6" id="KW-0460">Magnesium</keyword>
<protein>
    <submittedName>
        <fullName evidence="9">DNase I-like protein</fullName>
    </submittedName>
</protein>
<evidence type="ECO:0000256" key="2">
    <source>
        <dbReference type="ARBA" id="ARBA00022723"/>
    </source>
</evidence>
<feature type="binding site" evidence="6">
    <location>
        <position position="104"/>
    </location>
    <ligand>
        <name>Mg(2+)</name>
        <dbReference type="ChEBI" id="CHEBI:18420"/>
        <label>1</label>
    </ligand>
</feature>
<proteinExistence type="inferred from homology"/>
<evidence type="ECO:0000313" key="10">
    <source>
        <dbReference type="Proteomes" id="UP000800036"/>
    </source>
</evidence>
<dbReference type="GO" id="GO:0008081">
    <property type="term" value="F:phosphoric diester hydrolase activity"/>
    <property type="evidence" value="ECO:0007669"/>
    <property type="project" value="TreeGrafter"/>
</dbReference>
<dbReference type="AlphaFoldDB" id="A0A6A5VQ42"/>
<evidence type="ECO:0000259" key="8">
    <source>
        <dbReference type="Pfam" id="PF03372"/>
    </source>
</evidence>
<comment type="similarity">
    <text evidence="1">Belongs to the DNA repair enzymes AP/ExoA family.</text>
</comment>
<dbReference type="InterPro" id="IPR036691">
    <property type="entry name" value="Endo/exonu/phosph_ase_sf"/>
</dbReference>
<feature type="site" description="Interaction with DNA substrate" evidence="7">
    <location>
        <position position="210"/>
    </location>
</feature>
<keyword evidence="2 6" id="KW-0479">Metal-binding</keyword>
<feature type="site" description="Important for catalytic activity" evidence="7">
    <location>
        <position position="179"/>
    </location>
</feature>